<dbReference type="Proteomes" id="UP001219933">
    <property type="component" value="Chromosome 1"/>
</dbReference>
<feature type="region of interest" description="Disordered" evidence="1">
    <location>
        <begin position="543"/>
        <end position="580"/>
    </location>
</feature>
<reference evidence="2" key="1">
    <citation type="submission" date="2023-03" db="EMBL/GenBank/DDBJ databases">
        <title>Mating type loci evolution in Malassezia.</title>
        <authorList>
            <person name="Coelho M.A."/>
        </authorList>
    </citation>
    <scope>NUCLEOTIDE SEQUENCE</scope>
    <source>
        <strain evidence="2">CBS 11721</strain>
    </source>
</reference>
<feature type="compositionally biased region" description="Polar residues" evidence="1">
    <location>
        <begin position="880"/>
        <end position="894"/>
    </location>
</feature>
<evidence type="ECO:0000256" key="1">
    <source>
        <dbReference type="SAM" id="MobiDB-lite"/>
    </source>
</evidence>
<feature type="compositionally biased region" description="Polar residues" evidence="1">
    <location>
        <begin position="658"/>
        <end position="671"/>
    </location>
</feature>
<feature type="compositionally biased region" description="Basic and acidic residues" evidence="1">
    <location>
        <begin position="677"/>
        <end position="687"/>
    </location>
</feature>
<keyword evidence="3" id="KW-1185">Reference proteome</keyword>
<feature type="compositionally biased region" description="Low complexity" evidence="1">
    <location>
        <begin position="274"/>
        <end position="306"/>
    </location>
</feature>
<dbReference type="AlphaFoldDB" id="A0AAF0EQS6"/>
<feature type="compositionally biased region" description="Polar residues" evidence="1">
    <location>
        <begin position="468"/>
        <end position="492"/>
    </location>
</feature>
<proteinExistence type="predicted"/>
<feature type="compositionally biased region" description="Acidic residues" evidence="1">
    <location>
        <begin position="689"/>
        <end position="703"/>
    </location>
</feature>
<evidence type="ECO:0000313" key="3">
    <source>
        <dbReference type="Proteomes" id="UP001219933"/>
    </source>
</evidence>
<feature type="compositionally biased region" description="Polar residues" evidence="1">
    <location>
        <begin position="557"/>
        <end position="578"/>
    </location>
</feature>
<name>A0AAF0EQS6_9BASI</name>
<feature type="compositionally biased region" description="Low complexity" evidence="1">
    <location>
        <begin position="1"/>
        <end position="24"/>
    </location>
</feature>
<feature type="compositionally biased region" description="Low complexity" evidence="1">
    <location>
        <begin position="848"/>
        <end position="868"/>
    </location>
</feature>
<feature type="compositionally biased region" description="Polar residues" evidence="1">
    <location>
        <begin position="792"/>
        <end position="803"/>
    </location>
</feature>
<evidence type="ECO:0000313" key="2">
    <source>
        <dbReference type="EMBL" id="WFD33484.1"/>
    </source>
</evidence>
<dbReference type="EMBL" id="CP119877">
    <property type="protein sequence ID" value="WFD33484.1"/>
    <property type="molecule type" value="Genomic_DNA"/>
</dbReference>
<feature type="region of interest" description="Disordered" evidence="1">
    <location>
        <begin position="258"/>
        <end position="526"/>
    </location>
</feature>
<accession>A0AAF0EQS6</accession>
<sequence>MNAAGAQGRPAMPAAAANSAQTDASDTRSLRSGFTRHFSRSSDTVATATTLRARRRGQDTRELDILARELEQERMYSQASGDTASLAESIRHAGIGSRTASPYGATPMNMSTSSLVRGSMINAYIAGTRTPGSESIPSSPIGASVPSFLPETQYTAVFGLPEGMFVGVNDSPYPAMQRPLNAIDFDPLGTARLPRAMGMRASAPLSPGMRRGETRRRQAPGRMPASAFSSTTNLPALNESAPLDISDVNDENLEQPAVPIHSKAKQPASPSTMRPPAAKAAVPPSVSTSSSLAGGAAAARPAAPATPKHEINRVNTTPSKKPYATRTPETPRRSFYNIGHGNNSLASFFSGRNRKKGGEVPPVPTVPAAHRPQSAAATPTRPGPAASKPAAPKETPKSQKGGFFKWFSSKGSKKPKAQPQPAPTKSTDTRRPGLHSAQSSPALRQGSLPPVQKSPALSKAQLPRAEDTSTLQEPPSFLTSADTSRTDSQIESSLVERSDLQNKTVPEETRLPPPSDTTTPAGAQVATPIAAAPVLAAAYASDEPHVPIQKSDAHTGVPTTNNSYTKSETAPTPSNSQAVEVPNVPVLIPLSNYQDQYAQDASNSAYNDNFYSQSLPVSSTRDSVLAPPIFSMPYATGLNAPLSASSSASMRDQLYGGTVSQSDLYPSSTPIDAQGEGEARYEPHFQPESEPEPEPEGGEDPDDSLVTAKTHAFTQQYHFEPLAPIATVSPFITDGNLPGFESEARPLSSDQLFSTPASQRLNEEAPVARQSLFSSNSENTDQRLSHLGNILDSYSDSPQNSPTGPRRSSRAPHRYPFEAPYLGSPTKTMSVHGEALGENTELTPTGPTRTAGRSSLAATASASAMPRSGESHGLAPPLNWNGSEWNNSSTPIAL</sequence>
<feature type="region of interest" description="Disordered" evidence="1">
    <location>
        <begin position="1"/>
        <end position="56"/>
    </location>
</feature>
<gene>
    <name evidence="2" type="ORF">MCUN1_000297</name>
</gene>
<feature type="region of interest" description="Disordered" evidence="1">
    <location>
        <begin position="201"/>
        <end position="238"/>
    </location>
</feature>
<protein>
    <submittedName>
        <fullName evidence="2">Uncharacterized protein</fullName>
    </submittedName>
</protein>
<feature type="region of interest" description="Disordered" evidence="1">
    <location>
        <begin position="654"/>
        <end position="706"/>
    </location>
</feature>
<feature type="region of interest" description="Disordered" evidence="1">
    <location>
        <begin position="757"/>
        <end position="894"/>
    </location>
</feature>
<organism evidence="2 3">
    <name type="scientific">Malassezia cuniculi</name>
    <dbReference type="NCBI Taxonomy" id="948313"/>
    <lineage>
        <taxon>Eukaryota</taxon>
        <taxon>Fungi</taxon>
        <taxon>Dikarya</taxon>
        <taxon>Basidiomycota</taxon>
        <taxon>Ustilaginomycotina</taxon>
        <taxon>Malasseziomycetes</taxon>
        <taxon>Malasseziales</taxon>
        <taxon>Malasseziaceae</taxon>
        <taxon>Malassezia</taxon>
    </lineage>
</organism>
<feature type="compositionally biased region" description="Low complexity" evidence="1">
    <location>
        <begin position="375"/>
        <end position="410"/>
    </location>
</feature>
<feature type="compositionally biased region" description="Basic and acidic residues" evidence="1">
    <location>
        <begin position="494"/>
        <end position="510"/>
    </location>
</feature>
<feature type="compositionally biased region" description="Low complexity" evidence="1">
    <location>
        <begin position="417"/>
        <end position="426"/>
    </location>
</feature>